<evidence type="ECO:0000313" key="3">
    <source>
        <dbReference type="Proteomes" id="UP001526430"/>
    </source>
</evidence>
<gene>
    <name evidence="2" type="ORF">OF850_03185</name>
</gene>
<comment type="caution">
    <text evidence="2">The sequence shown here is derived from an EMBL/GenBank/DDBJ whole genome shotgun (WGS) entry which is preliminary data.</text>
</comment>
<dbReference type="InterPro" id="IPR036866">
    <property type="entry name" value="RibonucZ/Hydroxyglut_hydro"/>
</dbReference>
<organism evidence="2 3">
    <name type="scientific">Sabulicella glaciei</name>
    <dbReference type="NCBI Taxonomy" id="2984948"/>
    <lineage>
        <taxon>Bacteria</taxon>
        <taxon>Pseudomonadati</taxon>
        <taxon>Pseudomonadota</taxon>
        <taxon>Alphaproteobacteria</taxon>
        <taxon>Acetobacterales</taxon>
        <taxon>Acetobacteraceae</taxon>
        <taxon>Sabulicella</taxon>
    </lineage>
</organism>
<accession>A0ABT3NR45</accession>
<dbReference type="EMBL" id="JAPFQI010000001">
    <property type="protein sequence ID" value="MCW8084621.1"/>
    <property type="molecule type" value="Genomic_DNA"/>
</dbReference>
<keyword evidence="3" id="KW-1185">Reference proteome</keyword>
<protein>
    <submittedName>
        <fullName evidence="2">MBL fold metallo-hydrolase</fullName>
    </submittedName>
</protein>
<proteinExistence type="predicted"/>
<dbReference type="SMART" id="SM00849">
    <property type="entry name" value="Lactamase_B"/>
    <property type="match status" value="1"/>
</dbReference>
<dbReference type="InterPro" id="IPR001279">
    <property type="entry name" value="Metallo-B-lactamas"/>
</dbReference>
<dbReference type="Proteomes" id="UP001526430">
    <property type="component" value="Unassembled WGS sequence"/>
</dbReference>
<reference evidence="2 3" key="1">
    <citation type="submission" date="2022-10" db="EMBL/GenBank/DDBJ databases">
        <title>Roseococcus glaciei nov., sp. nov., isolated from glacier.</title>
        <authorList>
            <person name="Liu Q."/>
            <person name="Xin Y.-H."/>
        </authorList>
    </citation>
    <scope>NUCLEOTIDE SEQUENCE [LARGE SCALE GENOMIC DNA]</scope>
    <source>
        <strain evidence="2 3">MDT2-1-1</strain>
    </source>
</reference>
<dbReference type="PANTHER" id="PTHR42663">
    <property type="entry name" value="HYDROLASE C777.06C-RELATED-RELATED"/>
    <property type="match status" value="1"/>
</dbReference>
<dbReference type="CDD" id="cd16279">
    <property type="entry name" value="metallo-hydrolase-like_MBL-fold"/>
    <property type="match status" value="1"/>
</dbReference>
<sequence length="248" mass="26849">MPAIGGLDGRGDWGACDASEPRNRRRRTSALLTCEGTRLLIDAGPDCREQLLSAGAAGLDGVVFTHAHADHVMGIDELRQVNRNTGQALPAFGFPETLRELRERFAYAFRGTTPGFFRPALEGREVEPGATIVLGTISLRLHEQDHSVMRTMGLRCGNLAYCTDVVRMPPESVEALHGVATLVVGCFRLASHPVHAGLDEVLAWAEAIGPRRVVLTHMGPSMDWATLRQDLPSGVEPGYDGMELDGDL</sequence>
<dbReference type="PANTHER" id="PTHR42663:SF6">
    <property type="entry name" value="HYDROLASE C777.06C-RELATED"/>
    <property type="match status" value="1"/>
</dbReference>
<name>A0ABT3NR45_9PROT</name>
<evidence type="ECO:0000313" key="2">
    <source>
        <dbReference type="EMBL" id="MCW8084621.1"/>
    </source>
</evidence>
<feature type="domain" description="Metallo-beta-lactamase" evidence="1">
    <location>
        <begin position="26"/>
        <end position="217"/>
    </location>
</feature>
<dbReference type="Gene3D" id="3.60.15.10">
    <property type="entry name" value="Ribonuclease Z/Hydroxyacylglutathione hydrolase-like"/>
    <property type="match status" value="1"/>
</dbReference>
<dbReference type="SUPFAM" id="SSF56281">
    <property type="entry name" value="Metallo-hydrolase/oxidoreductase"/>
    <property type="match status" value="1"/>
</dbReference>
<evidence type="ECO:0000259" key="1">
    <source>
        <dbReference type="SMART" id="SM00849"/>
    </source>
</evidence>
<dbReference type="Pfam" id="PF12706">
    <property type="entry name" value="Lactamase_B_2"/>
    <property type="match status" value="1"/>
</dbReference>